<reference evidence="1 2" key="1">
    <citation type="submission" date="2018-08" db="EMBL/GenBank/DDBJ databases">
        <title>Recombination of ecologically and evolutionarily significant loci maintains genetic cohesion in the Pseudomonas syringae species complex.</title>
        <authorList>
            <person name="Dillon M."/>
            <person name="Thakur S."/>
            <person name="Almeida R.N.D."/>
            <person name="Weir B.S."/>
            <person name="Guttman D.S."/>
        </authorList>
    </citation>
    <scope>NUCLEOTIDE SEQUENCE [LARGE SCALE GENOMIC DNA]</scope>
    <source>
        <strain evidence="1 2">ICMP 14479</strain>
    </source>
</reference>
<comment type="caution">
    <text evidence="1">The sequence shown here is derived from an EMBL/GenBank/DDBJ whole genome shotgun (WGS) entry which is preliminary data.</text>
</comment>
<evidence type="ECO:0000313" key="1">
    <source>
        <dbReference type="EMBL" id="RMU63885.1"/>
    </source>
</evidence>
<name>A0A3M5W2Q8_PSESX</name>
<evidence type="ECO:0000313" key="2">
    <source>
        <dbReference type="Proteomes" id="UP000280395"/>
    </source>
</evidence>
<dbReference type="AlphaFoldDB" id="A0A3M5W2Q8"/>
<proteinExistence type="predicted"/>
<organism evidence="1 2">
    <name type="scientific">Pseudomonas syringae pv. avii</name>
    <dbReference type="NCBI Taxonomy" id="663959"/>
    <lineage>
        <taxon>Bacteria</taxon>
        <taxon>Pseudomonadati</taxon>
        <taxon>Pseudomonadota</taxon>
        <taxon>Gammaproteobacteria</taxon>
        <taxon>Pseudomonadales</taxon>
        <taxon>Pseudomonadaceae</taxon>
        <taxon>Pseudomonas</taxon>
        <taxon>Pseudomonas syringae</taxon>
    </lineage>
</organism>
<sequence length="90" mass="10740">MQITHHTGLVQAQFYTQCRDLFRDRELPKSLLCRVTRQYRRNGEYYDGNDQQRHDRRAQALYDQPECVAIHLHPPARFSVAFTRPARPAR</sequence>
<gene>
    <name evidence="1" type="ORF">ALP29_200490</name>
</gene>
<dbReference type="Proteomes" id="UP000280395">
    <property type="component" value="Unassembled WGS sequence"/>
</dbReference>
<protein>
    <submittedName>
        <fullName evidence="1">Uncharacterized protein</fullName>
    </submittedName>
</protein>
<accession>A0A3M5W2Q8</accession>
<dbReference type="EMBL" id="RBUA01000246">
    <property type="protein sequence ID" value="RMU63885.1"/>
    <property type="molecule type" value="Genomic_DNA"/>
</dbReference>